<reference evidence="2" key="1">
    <citation type="journal article" date="2015" name="J. Biotechnol.">
        <title>The structure of the Cyberlindnera jadinii genome and its relation to Candida utilis analyzed by the occurrence of single nucleotide polymorphisms.</title>
        <authorList>
            <person name="Rupp O."/>
            <person name="Brinkrolf K."/>
            <person name="Buerth C."/>
            <person name="Kunigo M."/>
            <person name="Schneider J."/>
            <person name="Jaenicke S."/>
            <person name="Goesmann A."/>
            <person name="Puehler A."/>
            <person name="Jaeger K.-E."/>
            <person name="Ernst J.F."/>
        </authorList>
    </citation>
    <scope>NUCLEOTIDE SEQUENCE [LARGE SCALE GENOMIC DNA]</scope>
    <source>
        <strain evidence="2">ATCC 18201 / CBS 1600 / BCRC 20928 / JCM 3617 / NBRC 0987 / NRRL Y-1542</strain>
    </source>
</reference>
<protein>
    <submittedName>
        <fullName evidence="1">Uncharacterized protein</fullName>
    </submittedName>
</protein>
<sequence>MRKSCIQKVDLERRMPVEVWTASAGWTAFCALVHSSLVKLIELIGASIFVYKHITYI</sequence>
<dbReference type="Proteomes" id="UP000038830">
    <property type="component" value="Unassembled WGS sequence"/>
</dbReference>
<evidence type="ECO:0000313" key="2">
    <source>
        <dbReference type="Proteomes" id="UP000038830"/>
    </source>
</evidence>
<gene>
    <name evidence="1" type="ORF">BN1211_0440</name>
</gene>
<evidence type="ECO:0000313" key="1">
    <source>
        <dbReference type="EMBL" id="CEP20547.1"/>
    </source>
</evidence>
<dbReference type="EMBL" id="CDQK01000001">
    <property type="protein sequence ID" value="CEP20547.1"/>
    <property type="molecule type" value="Genomic_DNA"/>
</dbReference>
<organism evidence="1 2">
    <name type="scientific">Cyberlindnera jadinii (strain ATCC 18201 / CBS 1600 / BCRC 20928 / JCM 3617 / NBRC 0987 / NRRL Y-1542)</name>
    <name type="common">Torula yeast</name>
    <name type="synonym">Candida utilis</name>
    <dbReference type="NCBI Taxonomy" id="983966"/>
    <lineage>
        <taxon>Eukaryota</taxon>
        <taxon>Fungi</taxon>
        <taxon>Dikarya</taxon>
        <taxon>Ascomycota</taxon>
        <taxon>Saccharomycotina</taxon>
        <taxon>Saccharomycetes</taxon>
        <taxon>Phaffomycetales</taxon>
        <taxon>Phaffomycetaceae</taxon>
        <taxon>Cyberlindnera</taxon>
    </lineage>
</organism>
<dbReference type="AlphaFoldDB" id="A0A0H5BZB0"/>
<accession>A0A0H5BZB0</accession>
<name>A0A0H5BZB0_CYBJN</name>
<proteinExistence type="predicted"/>